<dbReference type="Gene3D" id="3.30.160.150">
    <property type="entry name" value="Lipoprotein like domain"/>
    <property type="match status" value="1"/>
</dbReference>
<dbReference type="InterPro" id="IPR007485">
    <property type="entry name" value="LPS_assembly_LptE"/>
</dbReference>
<organism evidence="1 2">
    <name type="scientific">Thalassovita mangrovi</name>
    <dbReference type="NCBI Taxonomy" id="2692236"/>
    <lineage>
        <taxon>Bacteria</taxon>
        <taxon>Pseudomonadati</taxon>
        <taxon>Pseudomonadota</taxon>
        <taxon>Alphaproteobacteria</taxon>
        <taxon>Rhodobacterales</taxon>
        <taxon>Roseobacteraceae</taxon>
        <taxon>Thalassovita</taxon>
    </lineage>
</organism>
<dbReference type="GO" id="GO:0019867">
    <property type="term" value="C:outer membrane"/>
    <property type="evidence" value="ECO:0007669"/>
    <property type="project" value="InterPro"/>
</dbReference>
<dbReference type="RefSeq" id="WP_160973187.1">
    <property type="nucleotide sequence ID" value="NZ_WWEN01000003.1"/>
</dbReference>
<dbReference type="Pfam" id="PF04390">
    <property type="entry name" value="LptE"/>
    <property type="match status" value="1"/>
</dbReference>
<sequence length="164" mass="17486">MWLSDRRHFLLTLGAAALTGCGFAPVYAPSGSGNALLGTIAVDAPETRDEQILVREIETRLGRPSVTRYQLGYTLDISEERMAISATNITTRFNLVGRAQFTLTDAGSGLVMTQGSVEQFTGYSATGTTVATLAAERDAHERLAKILADQIVTRLIAASPGLTP</sequence>
<evidence type="ECO:0000313" key="2">
    <source>
        <dbReference type="Proteomes" id="UP000479043"/>
    </source>
</evidence>
<proteinExistence type="predicted"/>
<dbReference type="PROSITE" id="PS51257">
    <property type="entry name" value="PROKAR_LIPOPROTEIN"/>
    <property type="match status" value="1"/>
</dbReference>
<comment type="caution">
    <text evidence="1">The sequence shown here is derived from an EMBL/GenBank/DDBJ whole genome shotgun (WGS) entry which is preliminary data.</text>
</comment>
<dbReference type="Proteomes" id="UP000479043">
    <property type="component" value="Unassembled WGS sequence"/>
</dbReference>
<keyword evidence="2" id="KW-1185">Reference proteome</keyword>
<evidence type="ECO:0008006" key="3">
    <source>
        <dbReference type="Google" id="ProtNLM"/>
    </source>
</evidence>
<gene>
    <name evidence="1" type="ORF">GR167_09275</name>
</gene>
<dbReference type="AlphaFoldDB" id="A0A6L8LHJ5"/>
<name>A0A6L8LHJ5_9RHOB</name>
<reference evidence="1 2" key="1">
    <citation type="submission" date="2020-01" db="EMBL/GenBank/DDBJ databases">
        <authorList>
            <person name="Chen S."/>
        </authorList>
    </citation>
    <scope>NUCLEOTIDE SEQUENCE [LARGE SCALE GENOMIC DNA]</scope>
    <source>
        <strain evidence="1 2">GS-10</strain>
    </source>
</reference>
<dbReference type="EMBL" id="WWEN01000003">
    <property type="protein sequence ID" value="MYM55497.1"/>
    <property type="molecule type" value="Genomic_DNA"/>
</dbReference>
<protein>
    <recommendedName>
        <fullName evidence="3">LPS-assembly lipoprotein</fullName>
    </recommendedName>
</protein>
<accession>A0A6L8LHJ5</accession>
<evidence type="ECO:0000313" key="1">
    <source>
        <dbReference type="EMBL" id="MYM55497.1"/>
    </source>
</evidence>
<dbReference type="GO" id="GO:0043165">
    <property type="term" value="P:Gram-negative-bacterium-type cell outer membrane assembly"/>
    <property type="evidence" value="ECO:0007669"/>
    <property type="project" value="InterPro"/>
</dbReference>